<evidence type="ECO:0000313" key="2">
    <source>
        <dbReference type="Proteomes" id="UP000295781"/>
    </source>
</evidence>
<evidence type="ECO:0000313" key="1">
    <source>
        <dbReference type="EMBL" id="AUX25688.1"/>
    </source>
</evidence>
<protein>
    <submittedName>
        <fullName evidence="1">Uncharacterized protein</fullName>
    </submittedName>
</protein>
<gene>
    <name evidence="1" type="ORF">SOCEGT47_062370</name>
</gene>
<reference evidence="1 2" key="1">
    <citation type="submission" date="2015-09" db="EMBL/GenBank/DDBJ databases">
        <title>Sorangium comparison.</title>
        <authorList>
            <person name="Zaburannyi N."/>
            <person name="Bunk B."/>
            <person name="Overmann J."/>
            <person name="Mueller R."/>
        </authorList>
    </citation>
    <scope>NUCLEOTIDE SEQUENCE [LARGE SCALE GENOMIC DNA]</scope>
    <source>
        <strain evidence="1 2">So ceGT47</strain>
    </source>
</reference>
<sequence length="129" mass="14645">MRNRSDQLFLREALVDLAALPDDAWEKSIAKPLLVHFRLGGQEPARDEEDEVSAEIRAWFEDYERKLRAEARAEEAARAVLTALRVRGIAVPDAARERVLAEKNTEILERWHERAVVAASLAEVLDDLS</sequence>
<dbReference type="AlphaFoldDB" id="A0A4P2Q922"/>
<dbReference type="RefSeq" id="WP_242515393.1">
    <property type="nucleotide sequence ID" value="NZ_CP012670.1"/>
</dbReference>
<dbReference type="EMBL" id="CP012670">
    <property type="protein sequence ID" value="AUX25688.1"/>
    <property type="molecule type" value="Genomic_DNA"/>
</dbReference>
<dbReference type="Proteomes" id="UP000295781">
    <property type="component" value="Chromosome"/>
</dbReference>
<organism evidence="1 2">
    <name type="scientific">Sorangium cellulosum</name>
    <name type="common">Polyangium cellulosum</name>
    <dbReference type="NCBI Taxonomy" id="56"/>
    <lineage>
        <taxon>Bacteria</taxon>
        <taxon>Pseudomonadati</taxon>
        <taxon>Myxococcota</taxon>
        <taxon>Polyangia</taxon>
        <taxon>Polyangiales</taxon>
        <taxon>Polyangiaceae</taxon>
        <taxon>Sorangium</taxon>
    </lineage>
</organism>
<name>A0A4P2Q922_SORCE</name>
<proteinExistence type="predicted"/>
<accession>A0A4P2Q922</accession>